<proteinExistence type="predicted"/>
<keyword evidence="2" id="KW-1185">Reference proteome</keyword>
<gene>
    <name evidence="1" type="ORF">BEL07_21505</name>
</gene>
<protein>
    <submittedName>
        <fullName evidence="1">Uncharacterized protein</fullName>
    </submittedName>
</protein>
<accession>A0A1E8PZD5</accession>
<reference evidence="1 2" key="1">
    <citation type="submission" date="2016-09" db="EMBL/GenBank/DDBJ databases">
        <title>genome sequence of Mycobacterium sp. 739 SCH.</title>
        <authorList>
            <person name="Greninger A.L."/>
            <person name="Qin X."/>
            <person name="Jerome K."/>
            <person name="Vora S."/>
            <person name="Quinn K."/>
        </authorList>
    </citation>
    <scope>NUCLEOTIDE SEQUENCE [LARGE SCALE GENOMIC DNA]</scope>
    <source>
        <strain evidence="1 2">SCH</strain>
    </source>
</reference>
<dbReference type="EMBL" id="MCHX01000059">
    <property type="protein sequence ID" value="OFJ51655.1"/>
    <property type="molecule type" value="Genomic_DNA"/>
</dbReference>
<dbReference type="Proteomes" id="UP000178953">
    <property type="component" value="Unassembled WGS sequence"/>
</dbReference>
<dbReference type="AlphaFoldDB" id="A0A1E8PZD5"/>
<evidence type="ECO:0000313" key="1">
    <source>
        <dbReference type="EMBL" id="OFJ51655.1"/>
    </source>
</evidence>
<name>A0A1E8PZD5_9MYCO</name>
<evidence type="ECO:0000313" key="2">
    <source>
        <dbReference type="Proteomes" id="UP000178953"/>
    </source>
</evidence>
<sequence>MDELPGDGDDHGAEHHVCAAGDACWDVLADLQAGLLDEVTAARLRARIRADADLARRHAALTRVRRGLADLGTALYDDDPSSPAPPVDVSDRLLAAIRAATVAAASDPSAPVRRGPTRP</sequence>
<dbReference type="RefSeq" id="WP_070355101.1">
    <property type="nucleotide sequence ID" value="NZ_CP043474.1"/>
</dbReference>
<comment type="caution">
    <text evidence="1">The sequence shown here is derived from an EMBL/GenBank/DDBJ whole genome shotgun (WGS) entry which is preliminary data.</text>
</comment>
<organism evidence="1 2">
    <name type="scientific">Mycolicibacterium grossiae</name>
    <dbReference type="NCBI Taxonomy" id="1552759"/>
    <lineage>
        <taxon>Bacteria</taxon>
        <taxon>Bacillati</taxon>
        <taxon>Actinomycetota</taxon>
        <taxon>Actinomycetes</taxon>
        <taxon>Mycobacteriales</taxon>
        <taxon>Mycobacteriaceae</taxon>
        <taxon>Mycolicibacterium</taxon>
    </lineage>
</organism>